<dbReference type="PANTHER" id="PTHR42711:SF17">
    <property type="entry name" value="ABC TRANSPORTER ATP-BINDING PROTEIN"/>
    <property type="match status" value="1"/>
</dbReference>
<dbReference type="GO" id="GO:0005524">
    <property type="term" value="F:ATP binding"/>
    <property type="evidence" value="ECO:0007669"/>
    <property type="project" value="UniProtKB-KW"/>
</dbReference>
<dbReference type="InterPro" id="IPR027417">
    <property type="entry name" value="P-loop_NTPase"/>
</dbReference>
<proteinExistence type="predicted"/>
<dbReference type="EMBL" id="CP018180">
    <property type="protein sequence ID" value="AUJ32147.1"/>
    <property type="molecule type" value="Genomic_DNA"/>
</dbReference>
<dbReference type="SUPFAM" id="SSF52540">
    <property type="entry name" value="P-loop containing nucleoside triphosphate hydrolases"/>
    <property type="match status" value="1"/>
</dbReference>
<keyword evidence="1" id="KW-0813">Transport</keyword>
<evidence type="ECO:0000256" key="2">
    <source>
        <dbReference type="ARBA" id="ARBA00022741"/>
    </source>
</evidence>
<protein>
    <submittedName>
        <fullName evidence="5">Multidrug ABC transporter ATP-binding protein</fullName>
    </submittedName>
</protein>
<dbReference type="InterPro" id="IPR050763">
    <property type="entry name" value="ABC_transporter_ATP-binding"/>
</dbReference>
<dbReference type="RefSeq" id="WP_148126735.1">
    <property type="nucleotide sequence ID" value="NZ_CP018180.1"/>
</dbReference>
<dbReference type="PANTHER" id="PTHR42711">
    <property type="entry name" value="ABC TRANSPORTER ATP-BINDING PROTEIN"/>
    <property type="match status" value="1"/>
</dbReference>
<organism evidence="5 6">
    <name type="scientific">Liquorilactobacillus nagelii</name>
    <dbReference type="NCBI Taxonomy" id="82688"/>
    <lineage>
        <taxon>Bacteria</taxon>
        <taxon>Bacillati</taxon>
        <taxon>Bacillota</taxon>
        <taxon>Bacilli</taxon>
        <taxon>Lactobacillales</taxon>
        <taxon>Lactobacillaceae</taxon>
        <taxon>Liquorilactobacillus</taxon>
    </lineage>
</organism>
<feature type="domain" description="ABC transporter" evidence="4">
    <location>
        <begin position="5"/>
        <end position="227"/>
    </location>
</feature>
<keyword evidence="6" id="KW-1185">Reference proteome</keyword>
<evidence type="ECO:0000256" key="1">
    <source>
        <dbReference type="ARBA" id="ARBA00022448"/>
    </source>
</evidence>
<dbReference type="InterPro" id="IPR003593">
    <property type="entry name" value="AAA+_ATPase"/>
</dbReference>
<keyword evidence="3 5" id="KW-0067">ATP-binding</keyword>
<evidence type="ECO:0000313" key="5">
    <source>
        <dbReference type="EMBL" id="AUJ32147.1"/>
    </source>
</evidence>
<dbReference type="GO" id="GO:0016887">
    <property type="term" value="F:ATP hydrolysis activity"/>
    <property type="evidence" value="ECO:0007669"/>
    <property type="project" value="InterPro"/>
</dbReference>
<dbReference type="CDD" id="cd03230">
    <property type="entry name" value="ABC_DR_subfamily_A"/>
    <property type="match status" value="1"/>
</dbReference>
<dbReference type="Proteomes" id="UP000324497">
    <property type="component" value="Chromosome"/>
</dbReference>
<evidence type="ECO:0000256" key="3">
    <source>
        <dbReference type="ARBA" id="ARBA00022840"/>
    </source>
</evidence>
<dbReference type="AlphaFoldDB" id="A0A3Q8D0F8"/>
<dbReference type="SMART" id="SM00382">
    <property type="entry name" value="AAA"/>
    <property type="match status" value="1"/>
</dbReference>
<accession>A0A3Q8D0F8</accession>
<name>A0A3Q8D0F8_9LACO</name>
<dbReference type="Pfam" id="PF00005">
    <property type="entry name" value="ABC_tran"/>
    <property type="match status" value="1"/>
</dbReference>
<gene>
    <name evidence="5" type="ORF">BSQ50_06005</name>
</gene>
<sequence>MNEVIKINELEFKYGNKRVLKNINLTINSGEIVGLIGENGAGKTTLLNILLGLLPSNHQVTILDGKPGEKKARQKIGSMLQGDMVLANVTVAEIIAEAAAQYDQPVVVAELLQNLGLKEYENKLLKSLSGGLMRRVTFALALVGNPELLFLDEPTVGMDSQARKIFWNRIKKLRDAGKTVVITSHYLEEIQQTADRLLILQNGKFSFQGTLPELQNKNKKTVIRFKTKLAINKFQLLTAVTSITPAAENWICLNSEDGDATLRALTPFLADISNISIQRESLEDIFLTMTTEGKRV</sequence>
<keyword evidence="2" id="KW-0547">Nucleotide-binding</keyword>
<evidence type="ECO:0000259" key="4">
    <source>
        <dbReference type="PROSITE" id="PS50893"/>
    </source>
</evidence>
<evidence type="ECO:0000313" key="6">
    <source>
        <dbReference type="Proteomes" id="UP000324497"/>
    </source>
</evidence>
<dbReference type="InterPro" id="IPR003439">
    <property type="entry name" value="ABC_transporter-like_ATP-bd"/>
</dbReference>
<dbReference type="Gene3D" id="3.40.50.300">
    <property type="entry name" value="P-loop containing nucleotide triphosphate hydrolases"/>
    <property type="match status" value="1"/>
</dbReference>
<reference evidence="5 6" key="1">
    <citation type="submission" date="2016-11" db="EMBL/GenBank/DDBJ databases">
        <title>Interaction between Lactobacillus species and yeast in water kefir.</title>
        <authorList>
            <person name="Behr J."/>
            <person name="Xu D."/>
            <person name="Vogel R.F."/>
        </authorList>
    </citation>
    <scope>NUCLEOTIDE SEQUENCE [LARGE SCALE GENOMIC DNA]</scope>
    <source>
        <strain evidence="5 6">TMW 1.1827</strain>
    </source>
</reference>
<dbReference type="PROSITE" id="PS50893">
    <property type="entry name" value="ABC_TRANSPORTER_2"/>
    <property type="match status" value="1"/>
</dbReference>
<dbReference type="KEGG" id="lng:BSQ50_06005"/>